<evidence type="ECO:0000256" key="1">
    <source>
        <dbReference type="SAM" id="Phobius"/>
    </source>
</evidence>
<name>A0A1A9ZGR1_GLOPL</name>
<proteinExistence type="predicted"/>
<reference evidence="2" key="2">
    <citation type="submission" date="2020-05" db="UniProtKB">
        <authorList>
            <consortium name="EnsemblMetazoa"/>
        </authorList>
    </citation>
    <scope>IDENTIFICATION</scope>
    <source>
        <strain evidence="2">IAEA</strain>
    </source>
</reference>
<protein>
    <submittedName>
        <fullName evidence="2">Uncharacterized protein</fullName>
    </submittedName>
</protein>
<reference evidence="3" key="1">
    <citation type="submission" date="2014-03" db="EMBL/GenBank/DDBJ databases">
        <authorList>
            <person name="Aksoy S."/>
            <person name="Warren W."/>
            <person name="Wilson R.K."/>
        </authorList>
    </citation>
    <scope>NUCLEOTIDE SEQUENCE [LARGE SCALE GENOMIC DNA]</scope>
    <source>
        <strain evidence="3">IAEA</strain>
    </source>
</reference>
<organism evidence="2 3">
    <name type="scientific">Glossina pallidipes</name>
    <name type="common">Tsetse fly</name>
    <dbReference type="NCBI Taxonomy" id="7398"/>
    <lineage>
        <taxon>Eukaryota</taxon>
        <taxon>Metazoa</taxon>
        <taxon>Ecdysozoa</taxon>
        <taxon>Arthropoda</taxon>
        <taxon>Hexapoda</taxon>
        <taxon>Insecta</taxon>
        <taxon>Pterygota</taxon>
        <taxon>Neoptera</taxon>
        <taxon>Endopterygota</taxon>
        <taxon>Diptera</taxon>
        <taxon>Brachycera</taxon>
        <taxon>Muscomorpha</taxon>
        <taxon>Hippoboscoidea</taxon>
        <taxon>Glossinidae</taxon>
        <taxon>Glossina</taxon>
    </lineage>
</organism>
<keyword evidence="1" id="KW-1133">Transmembrane helix</keyword>
<keyword evidence="3" id="KW-1185">Reference proteome</keyword>
<dbReference type="VEuPathDB" id="VectorBase:GPAI014135"/>
<keyword evidence="1" id="KW-0812">Transmembrane</keyword>
<evidence type="ECO:0000313" key="2">
    <source>
        <dbReference type="EnsemblMetazoa" id="GPAI014135-PA"/>
    </source>
</evidence>
<dbReference type="EnsemblMetazoa" id="GPAI014135-RA">
    <property type="protein sequence ID" value="GPAI014135-PA"/>
    <property type="gene ID" value="GPAI014135"/>
</dbReference>
<keyword evidence="1" id="KW-0472">Membrane</keyword>
<feature type="transmembrane region" description="Helical" evidence="1">
    <location>
        <begin position="68"/>
        <end position="87"/>
    </location>
</feature>
<sequence length="143" mass="16184">MFFHCENTKPMPGNDRVLRFIKWCIVTVQYFQLQAFHVKTTCSLNALVSLGSVACVCSVLANNVIVSFIAYVLTSLLLLLLNFAPYFSKVPYREQNELVQLSGQYCIKSGSSHIKQGKKRHKHDAEKLMPVYTKSSCAVYTLL</sequence>
<evidence type="ECO:0000313" key="3">
    <source>
        <dbReference type="Proteomes" id="UP000092445"/>
    </source>
</evidence>
<accession>A0A1A9ZGR1</accession>
<dbReference type="Proteomes" id="UP000092445">
    <property type="component" value="Unassembled WGS sequence"/>
</dbReference>
<dbReference type="AlphaFoldDB" id="A0A1A9ZGR1"/>